<dbReference type="SUPFAM" id="SSF51735">
    <property type="entry name" value="NAD(P)-binding Rossmann-fold domains"/>
    <property type="match status" value="1"/>
</dbReference>
<name>A0ABX1CRJ9_9SPHN</name>
<dbReference type="Gene3D" id="1.10.287.70">
    <property type="match status" value="1"/>
</dbReference>
<keyword evidence="2" id="KW-0472">Membrane</keyword>
<dbReference type="Pfam" id="PF02254">
    <property type="entry name" value="TrkA_N"/>
    <property type="match status" value="1"/>
</dbReference>
<dbReference type="Pfam" id="PF07885">
    <property type="entry name" value="Ion_trans_2"/>
    <property type="match status" value="1"/>
</dbReference>
<keyword evidence="2" id="KW-0812">Transmembrane</keyword>
<comment type="caution">
    <text evidence="4">The sequence shown here is derived from an EMBL/GenBank/DDBJ whole genome shotgun (WGS) entry which is preliminary data.</text>
</comment>
<dbReference type="PANTHER" id="PTHR43833">
    <property type="entry name" value="POTASSIUM CHANNEL PROTEIN 2-RELATED-RELATED"/>
    <property type="match status" value="1"/>
</dbReference>
<dbReference type="Proteomes" id="UP000732399">
    <property type="component" value="Unassembled WGS sequence"/>
</dbReference>
<feature type="transmembrane region" description="Helical" evidence="2">
    <location>
        <begin position="25"/>
        <end position="51"/>
    </location>
</feature>
<dbReference type="PANTHER" id="PTHR43833:SF9">
    <property type="entry name" value="POTASSIUM CHANNEL PROTEIN YUGO-RELATED"/>
    <property type="match status" value="1"/>
</dbReference>
<dbReference type="InterPro" id="IPR050721">
    <property type="entry name" value="Trk_Ktr_HKT_K-transport"/>
</dbReference>
<feature type="domain" description="RCK N-terminal" evidence="3">
    <location>
        <begin position="137"/>
        <end position="256"/>
    </location>
</feature>
<dbReference type="InterPro" id="IPR013099">
    <property type="entry name" value="K_chnl_dom"/>
</dbReference>
<dbReference type="InterPro" id="IPR036291">
    <property type="entry name" value="NAD(P)-bd_dom_sf"/>
</dbReference>
<evidence type="ECO:0000313" key="4">
    <source>
        <dbReference type="EMBL" id="NJR79436.1"/>
    </source>
</evidence>
<dbReference type="GO" id="GO:0034220">
    <property type="term" value="P:monoatomic ion transmembrane transport"/>
    <property type="evidence" value="ECO:0007669"/>
    <property type="project" value="UniProtKB-KW"/>
</dbReference>
<reference evidence="4 5" key="1">
    <citation type="submission" date="2020-03" db="EMBL/GenBank/DDBJ databases">
        <authorList>
            <person name="Wang L."/>
            <person name="He N."/>
            <person name="Li Y."/>
            <person name="Fang Y."/>
            <person name="Zhang F."/>
        </authorList>
    </citation>
    <scope>NUCLEOTIDE SEQUENCE [LARGE SCALE GENOMIC DNA]</scope>
    <source>
        <strain evidence="4 5">36D10-4-7</strain>
    </source>
</reference>
<dbReference type="Gene3D" id="3.40.50.720">
    <property type="entry name" value="NAD(P)-binding Rossmann-like Domain"/>
    <property type="match status" value="1"/>
</dbReference>
<protein>
    <submittedName>
        <fullName evidence="4">Potassium channel family protein</fullName>
    </submittedName>
</protein>
<keyword evidence="4" id="KW-0407">Ion channel</keyword>
<dbReference type="SUPFAM" id="SSF81324">
    <property type="entry name" value="Voltage-gated potassium channels"/>
    <property type="match status" value="1"/>
</dbReference>
<keyword evidence="4" id="KW-0406">Ion transport</keyword>
<evidence type="ECO:0000313" key="5">
    <source>
        <dbReference type="Proteomes" id="UP000732399"/>
    </source>
</evidence>
<gene>
    <name evidence="4" type="ORF">HBH26_12670</name>
</gene>
<organism evidence="4 5">
    <name type="scientific">Sphingomonas corticis</name>
    <dbReference type="NCBI Taxonomy" id="2722791"/>
    <lineage>
        <taxon>Bacteria</taxon>
        <taxon>Pseudomonadati</taxon>
        <taxon>Pseudomonadota</taxon>
        <taxon>Alphaproteobacteria</taxon>
        <taxon>Sphingomonadales</taxon>
        <taxon>Sphingomonadaceae</taxon>
        <taxon>Sphingomonas</taxon>
    </lineage>
</organism>
<evidence type="ECO:0000259" key="3">
    <source>
        <dbReference type="PROSITE" id="PS51201"/>
    </source>
</evidence>
<evidence type="ECO:0000256" key="2">
    <source>
        <dbReference type="SAM" id="Phobius"/>
    </source>
</evidence>
<keyword evidence="2" id="KW-1133">Transmembrane helix</keyword>
<comment type="subcellular location">
    <subcellularLocation>
        <location evidence="1">Cell membrane</location>
        <topology evidence="1">Multi-pass membrane protein</topology>
    </subcellularLocation>
</comment>
<dbReference type="EMBL" id="JAAVJH010000007">
    <property type="protein sequence ID" value="NJR79436.1"/>
    <property type="molecule type" value="Genomic_DNA"/>
</dbReference>
<dbReference type="PROSITE" id="PS51201">
    <property type="entry name" value="RCK_N"/>
    <property type="match status" value="1"/>
</dbReference>
<dbReference type="RefSeq" id="WP_168134996.1">
    <property type="nucleotide sequence ID" value="NZ_JAAVJH010000007.1"/>
</dbReference>
<keyword evidence="5" id="KW-1185">Reference proteome</keyword>
<dbReference type="InterPro" id="IPR003148">
    <property type="entry name" value="RCK_N"/>
</dbReference>
<feature type="transmembrane region" description="Helical" evidence="2">
    <location>
        <begin position="103"/>
        <end position="120"/>
    </location>
</feature>
<proteinExistence type="predicted"/>
<accession>A0ABX1CRJ9</accession>
<keyword evidence="4" id="KW-0813">Transport</keyword>
<sequence length="348" mass="38227">MRRTRPRRRAARAGDRLRLHRRAGIPVWVALLWRAVLVFVLIGIALAVHWFDRDGLRDNVDGHISFVDVLYFTMITVTTVGYGDIIPVTPQARLFDTFVVTPIRLFVWLIFLGTAYDFLLKRIWEKWRMSLIQDRLQDHVVVAGFGRSGAGAVKELIRRGADPACIVAIDLNEDDLREAEELGVAVLAADATRDATLEAVKAPRARAIIVAAGRDDTSILIVLTARRMAPHVPISVSIRSHDNEPLAHQAGADTVINPTSFAGLLLAGSTHGPAIADYLADLAAASGRVALREREVTPDEVGRPLSGIATGKGLRVQRGDHVYGFWDDEAERLAPGDRVVEVVRGQPD</sequence>
<evidence type="ECO:0000256" key="1">
    <source>
        <dbReference type="ARBA" id="ARBA00004651"/>
    </source>
</evidence>